<dbReference type="RefSeq" id="WP_183769757.1">
    <property type="nucleotide sequence ID" value="NZ_JACIDK010000001.1"/>
</dbReference>
<organism evidence="3 4">
    <name type="scientific">Phenylobacterium haematophilum</name>
    <dbReference type="NCBI Taxonomy" id="98513"/>
    <lineage>
        <taxon>Bacteria</taxon>
        <taxon>Pseudomonadati</taxon>
        <taxon>Pseudomonadota</taxon>
        <taxon>Alphaproteobacteria</taxon>
        <taxon>Caulobacterales</taxon>
        <taxon>Caulobacteraceae</taxon>
        <taxon>Phenylobacterium</taxon>
    </lineage>
</organism>
<gene>
    <name evidence="3" type="ORF">GGQ61_000457</name>
</gene>
<feature type="compositionally biased region" description="Low complexity" evidence="2">
    <location>
        <begin position="79"/>
        <end position="93"/>
    </location>
</feature>
<dbReference type="EMBL" id="JACIDK010000001">
    <property type="protein sequence ID" value="MBB3889760.1"/>
    <property type="molecule type" value="Genomic_DNA"/>
</dbReference>
<feature type="region of interest" description="Disordered" evidence="2">
    <location>
        <begin position="65"/>
        <end position="100"/>
    </location>
</feature>
<evidence type="ECO:0000313" key="3">
    <source>
        <dbReference type="EMBL" id="MBB3889760.1"/>
    </source>
</evidence>
<evidence type="ECO:0000256" key="2">
    <source>
        <dbReference type="SAM" id="MobiDB-lite"/>
    </source>
</evidence>
<dbReference type="Proteomes" id="UP000530564">
    <property type="component" value="Unassembled WGS sequence"/>
</dbReference>
<dbReference type="AlphaFoldDB" id="A0A839ZWU7"/>
<proteinExistence type="predicted"/>
<comment type="caution">
    <text evidence="3">The sequence shown here is derived from an EMBL/GenBank/DDBJ whole genome shotgun (WGS) entry which is preliminary data.</text>
</comment>
<keyword evidence="4" id="KW-1185">Reference proteome</keyword>
<feature type="coiled-coil region" evidence="1">
    <location>
        <begin position="105"/>
        <end position="143"/>
    </location>
</feature>
<accession>A0A839ZWU7</accession>
<reference evidence="3 4" key="1">
    <citation type="submission" date="2020-08" db="EMBL/GenBank/DDBJ databases">
        <title>Genomic Encyclopedia of Type Strains, Phase IV (KMG-IV): sequencing the most valuable type-strain genomes for metagenomic binning, comparative biology and taxonomic classification.</title>
        <authorList>
            <person name="Goeker M."/>
        </authorList>
    </citation>
    <scope>NUCLEOTIDE SEQUENCE [LARGE SCALE GENOMIC DNA]</scope>
    <source>
        <strain evidence="3 4">DSM 21793</strain>
    </source>
</reference>
<sequence>MARLKVFVTSDGFTDYVVAATSRAKALAAWGAHQDLFQSGGARETDDPDLVAAAIAEPGHVLRRPSKVTPLVPKRRPAVKPATPTPSKAAPSKPRGPTPAQLRRIADLEAELEAAAERHAAELARIAVEKRALELRRDESESNFLKRRTELREALHKARLVLR</sequence>
<name>A0A839ZWU7_9CAUL</name>
<evidence type="ECO:0008006" key="5">
    <source>
        <dbReference type="Google" id="ProtNLM"/>
    </source>
</evidence>
<evidence type="ECO:0000256" key="1">
    <source>
        <dbReference type="SAM" id="Coils"/>
    </source>
</evidence>
<evidence type="ECO:0000313" key="4">
    <source>
        <dbReference type="Proteomes" id="UP000530564"/>
    </source>
</evidence>
<keyword evidence="1" id="KW-0175">Coiled coil</keyword>
<protein>
    <recommendedName>
        <fullName evidence="5">Cell envelope biogenesis protein TolA</fullName>
    </recommendedName>
</protein>